<proteinExistence type="predicted"/>
<dbReference type="InterPro" id="IPR050951">
    <property type="entry name" value="Retrovirus_Pol_polyprotein"/>
</dbReference>
<evidence type="ECO:0000313" key="8">
    <source>
        <dbReference type="EMBL" id="KAJ8887087.1"/>
    </source>
</evidence>
<comment type="caution">
    <text evidence="8">The sequence shown here is derived from an EMBL/GenBank/DDBJ whole genome shotgun (WGS) entry which is preliminary data.</text>
</comment>
<evidence type="ECO:0000256" key="3">
    <source>
        <dbReference type="ARBA" id="ARBA00022722"/>
    </source>
</evidence>
<evidence type="ECO:0000256" key="2">
    <source>
        <dbReference type="ARBA" id="ARBA00022695"/>
    </source>
</evidence>
<evidence type="ECO:0000256" key="4">
    <source>
        <dbReference type="ARBA" id="ARBA00022759"/>
    </source>
</evidence>
<keyword evidence="3" id="KW-0540">Nuclease</keyword>
<keyword evidence="2" id="KW-0548">Nucleotidyltransferase</keyword>
<feature type="domain" description="Reverse transcriptase RNase H-like" evidence="7">
    <location>
        <begin position="131"/>
        <end position="223"/>
    </location>
</feature>
<protein>
    <recommendedName>
        <fullName evidence="7">Reverse transcriptase RNase H-like domain-containing protein</fullName>
    </recommendedName>
</protein>
<keyword evidence="5" id="KW-0378">Hydrolase</keyword>
<dbReference type="InterPro" id="IPR043128">
    <property type="entry name" value="Rev_trsase/Diguanyl_cyclase"/>
</dbReference>
<dbReference type="InterPro" id="IPR041373">
    <property type="entry name" value="RT_RNaseH"/>
</dbReference>
<sequence length="350" mass="40012">MTTNCKKYFVGCQEVGLTLNKDKCKLSIPKVQFLSVIVNKHGIYPDGANVRTINKAPEPRNMTELDALLGLLNFYESFLTGKAHIAEPPTKEGCITPATKEGCKLEAWNNREKNLFRHIQSSYILEDHIEDKPLLLMCDASPYGLGAILAVKVMNGYKLPATFVSQTMSPVEHNYGLFDQESLAVVYGVHKFQTYLLRCIFTIYSDHKPLLNVFDQSKPIPRILSPCTISFIINRYPFKYRPGNQLGNADALSNTVEDPPNPEDIFFLEAKNAPYETVNIDKITDIDDLLRKVKQWSKFYFIRIPELSATKWYPVCANTILSFLQRHDGLLWSQEQREVRLGLRYRCYGI</sequence>
<dbReference type="Pfam" id="PF17917">
    <property type="entry name" value="RT_RNaseH"/>
    <property type="match status" value="1"/>
</dbReference>
<dbReference type="EMBL" id="JARBHB010000004">
    <property type="protein sequence ID" value="KAJ8887087.1"/>
    <property type="molecule type" value="Genomic_DNA"/>
</dbReference>
<keyword evidence="6" id="KW-0695">RNA-directed DNA polymerase</keyword>
<evidence type="ECO:0000256" key="1">
    <source>
        <dbReference type="ARBA" id="ARBA00022679"/>
    </source>
</evidence>
<keyword evidence="9" id="KW-1185">Reference proteome</keyword>
<dbReference type="InterPro" id="IPR043502">
    <property type="entry name" value="DNA/RNA_pol_sf"/>
</dbReference>
<dbReference type="PANTHER" id="PTHR37984:SF12">
    <property type="entry name" value="RIBONUCLEASE H"/>
    <property type="match status" value="1"/>
</dbReference>
<evidence type="ECO:0000256" key="6">
    <source>
        <dbReference type="ARBA" id="ARBA00022918"/>
    </source>
</evidence>
<dbReference type="CDD" id="cd09274">
    <property type="entry name" value="RNase_HI_RT_Ty3"/>
    <property type="match status" value="1"/>
</dbReference>
<gene>
    <name evidence="8" type="ORF">PR048_013302</name>
</gene>
<evidence type="ECO:0000256" key="5">
    <source>
        <dbReference type="ARBA" id="ARBA00022801"/>
    </source>
</evidence>
<keyword evidence="4" id="KW-0255">Endonuclease</keyword>
<dbReference type="Gene3D" id="3.30.70.270">
    <property type="match status" value="1"/>
</dbReference>
<dbReference type="PANTHER" id="PTHR37984">
    <property type="entry name" value="PROTEIN CBG26694"/>
    <property type="match status" value="1"/>
</dbReference>
<evidence type="ECO:0000259" key="7">
    <source>
        <dbReference type="Pfam" id="PF17917"/>
    </source>
</evidence>
<dbReference type="SUPFAM" id="SSF56672">
    <property type="entry name" value="DNA/RNA polymerases"/>
    <property type="match status" value="1"/>
</dbReference>
<organism evidence="8 9">
    <name type="scientific">Dryococelus australis</name>
    <dbReference type="NCBI Taxonomy" id="614101"/>
    <lineage>
        <taxon>Eukaryota</taxon>
        <taxon>Metazoa</taxon>
        <taxon>Ecdysozoa</taxon>
        <taxon>Arthropoda</taxon>
        <taxon>Hexapoda</taxon>
        <taxon>Insecta</taxon>
        <taxon>Pterygota</taxon>
        <taxon>Neoptera</taxon>
        <taxon>Polyneoptera</taxon>
        <taxon>Phasmatodea</taxon>
        <taxon>Verophasmatodea</taxon>
        <taxon>Anareolatae</taxon>
        <taxon>Phasmatidae</taxon>
        <taxon>Eurycanthinae</taxon>
        <taxon>Dryococelus</taxon>
    </lineage>
</organism>
<reference evidence="8 9" key="1">
    <citation type="submission" date="2023-02" db="EMBL/GenBank/DDBJ databases">
        <title>LHISI_Scaffold_Assembly.</title>
        <authorList>
            <person name="Stuart O.P."/>
            <person name="Cleave R."/>
            <person name="Magrath M.J.L."/>
            <person name="Mikheyev A.S."/>
        </authorList>
    </citation>
    <scope>NUCLEOTIDE SEQUENCE [LARGE SCALE GENOMIC DNA]</scope>
    <source>
        <strain evidence="8">Daus_M_001</strain>
        <tissue evidence="8">Leg muscle</tissue>
    </source>
</reference>
<accession>A0ABQ9HRS1</accession>
<dbReference type="Proteomes" id="UP001159363">
    <property type="component" value="Chromosome X"/>
</dbReference>
<keyword evidence="1" id="KW-0808">Transferase</keyword>
<name>A0ABQ9HRS1_9NEOP</name>
<evidence type="ECO:0000313" key="9">
    <source>
        <dbReference type="Proteomes" id="UP001159363"/>
    </source>
</evidence>